<proteinExistence type="predicted"/>
<feature type="transmembrane region" description="Helical" evidence="1">
    <location>
        <begin position="330"/>
        <end position="347"/>
    </location>
</feature>
<protein>
    <submittedName>
        <fullName evidence="2">Uncharacterized protein</fullName>
    </submittedName>
</protein>
<feature type="transmembrane region" description="Helical" evidence="1">
    <location>
        <begin position="24"/>
        <end position="47"/>
    </location>
</feature>
<evidence type="ECO:0000313" key="2">
    <source>
        <dbReference type="EMBL" id="KAF6783880.1"/>
    </source>
</evidence>
<comment type="caution">
    <text evidence="2">The sequence shown here is derived from an EMBL/GenBank/DDBJ whole genome shotgun (WGS) entry which is preliminary data.</text>
</comment>
<keyword evidence="3" id="KW-1185">Reference proteome</keyword>
<feature type="transmembrane region" description="Helical" evidence="1">
    <location>
        <begin position="124"/>
        <end position="146"/>
    </location>
</feature>
<feature type="transmembrane region" description="Helical" evidence="1">
    <location>
        <begin position="391"/>
        <end position="413"/>
    </location>
</feature>
<dbReference type="Proteomes" id="UP000652219">
    <property type="component" value="Unassembled WGS sequence"/>
</dbReference>
<dbReference type="EMBL" id="WIGN01000788">
    <property type="protein sequence ID" value="KAF6783880.1"/>
    <property type="molecule type" value="Genomic_DNA"/>
</dbReference>
<dbReference type="InterPro" id="IPR053018">
    <property type="entry name" value="Elsinochrome_Biosynth-Asso"/>
</dbReference>
<dbReference type="AlphaFoldDB" id="A0A8H6IM64"/>
<name>A0A8H6IM64_9PEZI</name>
<evidence type="ECO:0000313" key="3">
    <source>
        <dbReference type="Proteomes" id="UP000652219"/>
    </source>
</evidence>
<organism evidence="2 3">
    <name type="scientific">Colletotrichum sojae</name>
    <dbReference type="NCBI Taxonomy" id="2175907"/>
    <lineage>
        <taxon>Eukaryota</taxon>
        <taxon>Fungi</taxon>
        <taxon>Dikarya</taxon>
        <taxon>Ascomycota</taxon>
        <taxon>Pezizomycotina</taxon>
        <taxon>Sordariomycetes</taxon>
        <taxon>Hypocreomycetidae</taxon>
        <taxon>Glomerellales</taxon>
        <taxon>Glomerellaceae</taxon>
        <taxon>Colletotrichum</taxon>
        <taxon>Colletotrichum orchidearum species complex</taxon>
    </lineage>
</organism>
<dbReference type="PANTHER" id="PTHR37577">
    <property type="entry name" value="INTEGRAL MEMBRANE PROTEIN"/>
    <property type="match status" value="1"/>
</dbReference>
<keyword evidence="1" id="KW-0472">Membrane</keyword>
<reference evidence="2 3" key="1">
    <citation type="journal article" date="2020" name="Phytopathology">
        <title>Genome Sequence Resources of Colletotrichum truncatum, C. plurivorum, C. musicola, and C. sojae: Four Species Pathogenic to Soybean (Glycine max).</title>
        <authorList>
            <person name="Rogerio F."/>
            <person name="Boufleur T.R."/>
            <person name="Ciampi-Guillardi M."/>
            <person name="Sukno S.A."/>
            <person name="Thon M.R."/>
            <person name="Massola Junior N.S."/>
            <person name="Baroncelli R."/>
        </authorList>
    </citation>
    <scope>NUCLEOTIDE SEQUENCE [LARGE SCALE GENOMIC DNA]</scope>
    <source>
        <strain evidence="2 3">LFN0009</strain>
    </source>
</reference>
<keyword evidence="1" id="KW-0812">Transmembrane</keyword>
<feature type="transmembrane region" description="Helical" evidence="1">
    <location>
        <begin position="158"/>
        <end position="179"/>
    </location>
</feature>
<evidence type="ECO:0000256" key="1">
    <source>
        <dbReference type="SAM" id="Phobius"/>
    </source>
</evidence>
<accession>A0A8H6IM64</accession>
<gene>
    <name evidence="2" type="ORF">CSOJ01_15836</name>
</gene>
<dbReference type="PANTHER" id="PTHR37577:SF1">
    <property type="entry name" value="INTEGRAL MEMBRANE PROTEIN"/>
    <property type="match status" value="1"/>
</dbReference>
<keyword evidence="1" id="KW-1133">Transmembrane helix</keyword>
<feature type="transmembrane region" description="Helical" evidence="1">
    <location>
        <begin position="191"/>
        <end position="209"/>
    </location>
</feature>
<sequence>MNFSFDKCSQIPAPLEPYGDISGLGVVLGFVISAWLTVLLLIAYYFFAFDPEADPFRSAGGQNESTTYSHKPNPFDVLLAGFTRRLRSRKPFTGSTVENAFHKVRPSGPRSNSSNVYLPQSSKCILSLADAQLVTGFSILISGYWALKHGQGLSAYHWKMLVFLAWFSSVTHLSALTFLRGYFAVHPAGRLWRISMMFFLLVLLFVGFIPTGHFEFLGDKVTYAQFVDLGQALYPKDCDNFRLSGPLYYNGSRWSWGYPKIPTLTPKDCNISGEPVFQLDISFNGSNVVDLEYLWLENSTSWDGNAEVAILKESPAVCFFRSNMETSNDAFVSMVSSLLLLVYGYLIRTAKLFEGPSKIVSMRIQGGLDRGYETLMKSWERRLGRSKARGAVIVASICLPLQASVYCTLRVFIHLYTSMFAEVCFSH</sequence>